<dbReference type="Gene3D" id="1.10.510.10">
    <property type="entry name" value="Transferase(Phosphotransferase) domain 1"/>
    <property type="match status" value="1"/>
</dbReference>
<comment type="caution">
    <text evidence="1">The sequence shown here is derived from an EMBL/GenBank/DDBJ whole genome shotgun (WGS) entry which is preliminary data.</text>
</comment>
<gene>
    <name evidence="1" type="ORF">CPELLU_LOCUS16105</name>
</gene>
<dbReference type="InterPro" id="IPR011009">
    <property type="entry name" value="Kinase-like_dom_sf"/>
</dbReference>
<name>A0A9N9JCY4_9GLOM</name>
<dbReference type="OrthoDB" id="2323850at2759"/>
<evidence type="ECO:0000313" key="2">
    <source>
        <dbReference type="Proteomes" id="UP000789759"/>
    </source>
</evidence>
<organism evidence="1 2">
    <name type="scientific">Cetraspora pellucida</name>
    <dbReference type="NCBI Taxonomy" id="1433469"/>
    <lineage>
        <taxon>Eukaryota</taxon>
        <taxon>Fungi</taxon>
        <taxon>Fungi incertae sedis</taxon>
        <taxon>Mucoromycota</taxon>
        <taxon>Glomeromycotina</taxon>
        <taxon>Glomeromycetes</taxon>
        <taxon>Diversisporales</taxon>
        <taxon>Gigasporaceae</taxon>
        <taxon>Cetraspora</taxon>
    </lineage>
</organism>
<dbReference type="EMBL" id="CAJVQA010022821">
    <property type="protein sequence ID" value="CAG8775668.1"/>
    <property type="molecule type" value="Genomic_DNA"/>
</dbReference>
<sequence length="98" mass="11569">QLAIEIVLCNLRPPMLPEIPSKLQDLIHRCWEANPSIRPTIKEIYNIVKDMYCKVLEDKNLTIEYKKKRSIVAFDTNLQQETSYQSKIFDFDFNNSGY</sequence>
<dbReference type="AlphaFoldDB" id="A0A9N9JCY4"/>
<dbReference type="Proteomes" id="UP000789759">
    <property type="component" value="Unassembled WGS sequence"/>
</dbReference>
<keyword evidence="2" id="KW-1185">Reference proteome</keyword>
<evidence type="ECO:0000313" key="1">
    <source>
        <dbReference type="EMBL" id="CAG8775668.1"/>
    </source>
</evidence>
<protein>
    <submittedName>
        <fullName evidence="1">21278_t:CDS:1</fullName>
    </submittedName>
</protein>
<proteinExistence type="predicted"/>
<accession>A0A9N9JCY4</accession>
<reference evidence="1" key="1">
    <citation type="submission" date="2021-06" db="EMBL/GenBank/DDBJ databases">
        <authorList>
            <person name="Kallberg Y."/>
            <person name="Tangrot J."/>
            <person name="Rosling A."/>
        </authorList>
    </citation>
    <scope>NUCLEOTIDE SEQUENCE</scope>
    <source>
        <strain evidence="1">FL966</strain>
    </source>
</reference>
<feature type="non-terminal residue" evidence="1">
    <location>
        <position position="98"/>
    </location>
</feature>
<dbReference type="SUPFAM" id="SSF56112">
    <property type="entry name" value="Protein kinase-like (PK-like)"/>
    <property type="match status" value="1"/>
</dbReference>